<protein>
    <submittedName>
        <fullName evidence="2">Uncharacterized protein</fullName>
    </submittedName>
</protein>
<keyword evidence="3" id="KW-1185">Reference proteome</keyword>
<organism evidence="2 3">
    <name type="scientific">Marasmius tenuissimus</name>
    <dbReference type="NCBI Taxonomy" id="585030"/>
    <lineage>
        <taxon>Eukaryota</taxon>
        <taxon>Fungi</taxon>
        <taxon>Dikarya</taxon>
        <taxon>Basidiomycota</taxon>
        <taxon>Agaricomycotina</taxon>
        <taxon>Agaricomycetes</taxon>
        <taxon>Agaricomycetidae</taxon>
        <taxon>Agaricales</taxon>
        <taxon>Marasmiineae</taxon>
        <taxon>Marasmiaceae</taxon>
        <taxon>Marasmius</taxon>
    </lineage>
</organism>
<dbReference type="Proteomes" id="UP001437256">
    <property type="component" value="Unassembled WGS sequence"/>
</dbReference>
<evidence type="ECO:0000313" key="3">
    <source>
        <dbReference type="Proteomes" id="UP001437256"/>
    </source>
</evidence>
<dbReference type="EMBL" id="JBBXMP010000100">
    <property type="protein sequence ID" value="KAL0062661.1"/>
    <property type="molecule type" value="Genomic_DNA"/>
</dbReference>
<sequence>MFAFKTILIVVSATVARLAAPKARRQLAEDVRHVSIARPPPHQLVKLTWFRRSITGGLNPEHNSNGSYTATGTIAADGLTADELKALVTAWPASSKTLQGLLYENGERLVWVVNAVTCD</sequence>
<evidence type="ECO:0000313" key="2">
    <source>
        <dbReference type="EMBL" id="KAL0062661.1"/>
    </source>
</evidence>
<accession>A0ABR2ZLU8</accession>
<comment type="caution">
    <text evidence="2">The sequence shown here is derived from an EMBL/GenBank/DDBJ whole genome shotgun (WGS) entry which is preliminary data.</text>
</comment>
<feature type="chain" id="PRO_5045516645" evidence="1">
    <location>
        <begin position="20"/>
        <end position="119"/>
    </location>
</feature>
<feature type="signal peptide" evidence="1">
    <location>
        <begin position="1"/>
        <end position="19"/>
    </location>
</feature>
<evidence type="ECO:0000256" key="1">
    <source>
        <dbReference type="SAM" id="SignalP"/>
    </source>
</evidence>
<proteinExistence type="predicted"/>
<gene>
    <name evidence="2" type="ORF">AAF712_010498</name>
</gene>
<keyword evidence="1" id="KW-0732">Signal</keyword>
<reference evidence="2 3" key="1">
    <citation type="submission" date="2024-05" db="EMBL/GenBank/DDBJ databases">
        <title>A draft genome resource for the thread blight pathogen Marasmius tenuissimus strain MS-2.</title>
        <authorList>
            <person name="Yulfo-Soto G.E."/>
            <person name="Baruah I.K."/>
            <person name="Amoako-Attah I."/>
            <person name="Bukari Y."/>
            <person name="Meinhardt L.W."/>
            <person name="Bailey B.A."/>
            <person name="Cohen S.P."/>
        </authorList>
    </citation>
    <scope>NUCLEOTIDE SEQUENCE [LARGE SCALE GENOMIC DNA]</scope>
    <source>
        <strain evidence="2 3">MS-2</strain>
    </source>
</reference>
<name>A0ABR2ZLU8_9AGAR</name>